<keyword evidence="1" id="KW-1133">Transmembrane helix</keyword>
<dbReference type="RefSeq" id="XP_025429947.1">
    <property type="nucleotide sequence ID" value="XM_025580222.1"/>
</dbReference>
<gene>
    <name evidence="2" type="ORF">BP01DRAFT_91363</name>
</gene>
<keyword evidence="1" id="KW-0812">Transmembrane</keyword>
<evidence type="ECO:0000313" key="3">
    <source>
        <dbReference type="Proteomes" id="UP000248349"/>
    </source>
</evidence>
<evidence type="ECO:0000313" key="2">
    <source>
        <dbReference type="EMBL" id="PYH43965.1"/>
    </source>
</evidence>
<reference evidence="2 3" key="1">
    <citation type="submission" date="2016-12" db="EMBL/GenBank/DDBJ databases">
        <title>The genomes of Aspergillus section Nigri reveals drivers in fungal speciation.</title>
        <authorList>
            <consortium name="DOE Joint Genome Institute"/>
            <person name="Vesth T.C."/>
            <person name="Nybo J."/>
            <person name="Theobald S."/>
            <person name="Brandl J."/>
            <person name="Frisvad J.C."/>
            <person name="Nielsen K.F."/>
            <person name="Lyhne E.K."/>
            <person name="Kogle M.E."/>
            <person name="Kuo A."/>
            <person name="Riley R."/>
            <person name="Clum A."/>
            <person name="Nolan M."/>
            <person name="Lipzen A."/>
            <person name="Salamov A."/>
            <person name="Henrissat B."/>
            <person name="Wiebenga A."/>
            <person name="De Vries R.P."/>
            <person name="Grigoriev I.V."/>
            <person name="Mortensen U.H."/>
            <person name="Andersen M.R."/>
            <person name="Baker S.E."/>
        </authorList>
    </citation>
    <scope>NUCLEOTIDE SEQUENCE [LARGE SCALE GENOMIC DNA]</scope>
    <source>
        <strain evidence="2 3">JOP 1030-1</strain>
    </source>
</reference>
<accession>A0A318Z993</accession>
<protein>
    <submittedName>
        <fullName evidence="2">Uncharacterized protein</fullName>
    </submittedName>
</protein>
<dbReference type="EMBL" id="KZ821240">
    <property type="protein sequence ID" value="PYH43965.1"/>
    <property type="molecule type" value="Genomic_DNA"/>
</dbReference>
<organism evidence="2 3">
    <name type="scientific">Aspergillus saccharolyticus JOP 1030-1</name>
    <dbReference type="NCBI Taxonomy" id="1450539"/>
    <lineage>
        <taxon>Eukaryota</taxon>
        <taxon>Fungi</taxon>
        <taxon>Dikarya</taxon>
        <taxon>Ascomycota</taxon>
        <taxon>Pezizomycotina</taxon>
        <taxon>Eurotiomycetes</taxon>
        <taxon>Eurotiomycetidae</taxon>
        <taxon>Eurotiales</taxon>
        <taxon>Aspergillaceae</taxon>
        <taxon>Aspergillus</taxon>
        <taxon>Aspergillus subgen. Circumdati</taxon>
    </lineage>
</organism>
<proteinExistence type="predicted"/>
<dbReference type="AlphaFoldDB" id="A0A318Z993"/>
<dbReference type="GeneID" id="37081451"/>
<feature type="transmembrane region" description="Helical" evidence="1">
    <location>
        <begin position="91"/>
        <end position="114"/>
    </location>
</feature>
<sequence length="119" mass="13136">MLPLRVSTTTKLPSFPLAQPLLLSLAVSLTHFRSPPVRSEAPAGCNCSFSRSLIPPFLSRPPIVPTVNHRIPHPTTQTKRGKFSTSTLRSLFFLFFPPPLSSFAFTFLSLPLFVPSCLI</sequence>
<keyword evidence="3" id="KW-1185">Reference proteome</keyword>
<dbReference type="Proteomes" id="UP000248349">
    <property type="component" value="Unassembled WGS sequence"/>
</dbReference>
<name>A0A318Z993_9EURO</name>
<evidence type="ECO:0000256" key="1">
    <source>
        <dbReference type="SAM" id="Phobius"/>
    </source>
</evidence>
<keyword evidence="1" id="KW-0472">Membrane</keyword>